<dbReference type="AlphaFoldDB" id="A0A2P4ZQE1"/>
<feature type="region of interest" description="Disordered" evidence="7">
    <location>
        <begin position="234"/>
        <end position="254"/>
    </location>
</feature>
<protein>
    <submittedName>
        <fullName evidence="11">Integral membrane protein</fullName>
    </submittedName>
</protein>
<dbReference type="InterPro" id="IPR006593">
    <property type="entry name" value="Cyt_b561/ferric_Rdtase_TM"/>
</dbReference>
<evidence type="ECO:0000256" key="8">
    <source>
        <dbReference type="SAM" id="Phobius"/>
    </source>
</evidence>
<keyword evidence="5 8" id="KW-1133">Transmembrane helix</keyword>
<feature type="chain" id="PRO_5015184208" evidence="9">
    <location>
        <begin position="23"/>
        <end position="254"/>
    </location>
</feature>
<evidence type="ECO:0000256" key="1">
    <source>
        <dbReference type="ARBA" id="ARBA00004370"/>
    </source>
</evidence>
<proteinExistence type="predicted"/>
<dbReference type="CDD" id="cd08760">
    <property type="entry name" value="Cyt_b561_FRRS1_like"/>
    <property type="match status" value="1"/>
</dbReference>
<organism evidence="11 12">
    <name type="scientific">Trichoderma gamsii</name>
    <dbReference type="NCBI Taxonomy" id="398673"/>
    <lineage>
        <taxon>Eukaryota</taxon>
        <taxon>Fungi</taxon>
        <taxon>Dikarya</taxon>
        <taxon>Ascomycota</taxon>
        <taxon>Pezizomycotina</taxon>
        <taxon>Sordariomycetes</taxon>
        <taxon>Hypocreomycetidae</taxon>
        <taxon>Hypocreales</taxon>
        <taxon>Hypocreaceae</taxon>
        <taxon>Trichoderma</taxon>
    </lineage>
</organism>
<evidence type="ECO:0000256" key="3">
    <source>
        <dbReference type="ARBA" id="ARBA00022692"/>
    </source>
</evidence>
<dbReference type="EMBL" id="JPDN02000013">
    <property type="protein sequence ID" value="PON26494.1"/>
    <property type="molecule type" value="Genomic_DNA"/>
</dbReference>
<name>A0A2P4ZQE1_9HYPO</name>
<keyword evidence="12" id="KW-1185">Reference proteome</keyword>
<feature type="domain" description="Cytochrome b561" evidence="10">
    <location>
        <begin position="53"/>
        <end position="189"/>
    </location>
</feature>
<sequence>MRRYGVTLPALLLTFASSLALAQEIDNHVERRKFHLNDPGPENFKIWNRERNAHACIMSIVFIVLYPLGAISLHLPILHIPYLKNTYLQNKVMAMHVPIQLIGFVMMIGGFGLGIKIASRVGYLSHPVRAHVVIGFVVVCTIILFQPLLGILQHRYFKRTGGKSKFAYMHRWLGRSAIVTGMINTGLGFQLAQKNVIIHTSSYVRSYVILGILGTIWVLLVLYDERRWRKQPPFQMEEKRESQEQEQPLQAMTT</sequence>
<dbReference type="SMART" id="SM00665">
    <property type="entry name" value="B561"/>
    <property type="match status" value="1"/>
</dbReference>
<evidence type="ECO:0000256" key="6">
    <source>
        <dbReference type="ARBA" id="ARBA00023136"/>
    </source>
</evidence>
<keyword evidence="2" id="KW-0813">Transport</keyword>
<feature type="transmembrane region" description="Helical" evidence="8">
    <location>
        <begin position="130"/>
        <end position="152"/>
    </location>
</feature>
<keyword evidence="4" id="KW-0249">Electron transport</keyword>
<evidence type="ECO:0000256" key="9">
    <source>
        <dbReference type="SAM" id="SignalP"/>
    </source>
</evidence>
<feature type="transmembrane region" description="Helical" evidence="8">
    <location>
        <begin position="57"/>
        <end position="78"/>
    </location>
</feature>
<dbReference type="RefSeq" id="XP_018659082.1">
    <property type="nucleotide sequence ID" value="XM_018807744.1"/>
</dbReference>
<keyword evidence="3 8" id="KW-0812">Transmembrane</keyword>
<accession>A0A2P4ZQE1</accession>
<gene>
    <name evidence="11" type="ORF">TGAM01_v204504</name>
</gene>
<evidence type="ECO:0000256" key="5">
    <source>
        <dbReference type="ARBA" id="ARBA00022989"/>
    </source>
</evidence>
<dbReference type="GO" id="GO:0016020">
    <property type="term" value="C:membrane"/>
    <property type="evidence" value="ECO:0007669"/>
    <property type="project" value="UniProtKB-SubCell"/>
</dbReference>
<dbReference type="PANTHER" id="PTHR47797">
    <property type="entry name" value="DEHYDROGENASE, PUTATIVE (AFU_ORTHOLOGUE AFUA_8G05805)-RELATED"/>
    <property type="match status" value="1"/>
</dbReference>
<dbReference type="PANTHER" id="PTHR47797:SF1">
    <property type="entry name" value="CYTOCHROME B561 DOMAIN-CONTAINING PROTEIN-RELATED"/>
    <property type="match status" value="1"/>
</dbReference>
<evidence type="ECO:0000256" key="2">
    <source>
        <dbReference type="ARBA" id="ARBA00022448"/>
    </source>
</evidence>
<feature type="transmembrane region" description="Helical" evidence="8">
    <location>
        <begin position="99"/>
        <end position="118"/>
    </location>
</feature>
<keyword evidence="6 8" id="KW-0472">Membrane</keyword>
<reference evidence="11 12" key="1">
    <citation type="journal article" date="2016" name="Genome Announc.">
        <title>Draft Whole-Genome Sequence of Trichoderma gamsii T6085, a Promising Biocontrol Agent of Fusarium Head Blight on Wheat.</title>
        <authorList>
            <person name="Baroncelli R."/>
            <person name="Zapparata A."/>
            <person name="Piaggeschi G."/>
            <person name="Sarrocco S."/>
            <person name="Vannacci G."/>
        </authorList>
    </citation>
    <scope>NUCLEOTIDE SEQUENCE [LARGE SCALE GENOMIC DNA]</scope>
    <source>
        <strain evidence="11 12">T6085</strain>
    </source>
</reference>
<comment type="subcellular location">
    <subcellularLocation>
        <location evidence="1">Membrane</location>
    </subcellularLocation>
</comment>
<evidence type="ECO:0000313" key="12">
    <source>
        <dbReference type="Proteomes" id="UP000054821"/>
    </source>
</evidence>
<dbReference type="GeneID" id="29987827"/>
<dbReference type="STRING" id="398673.A0A2P4ZQE1"/>
<evidence type="ECO:0000256" key="7">
    <source>
        <dbReference type="SAM" id="MobiDB-lite"/>
    </source>
</evidence>
<comment type="caution">
    <text evidence="11">The sequence shown here is derived from an EMBL/GenBank/DDBJ whole genome shotgun (WGS) entry which is preliminary data.</text>
</comment>
<evidence type="ECO:0000256" key="4">
    <source>
        <dbReference type="ARBA" id="ARBA00022982"/>
    </source>
</evidence>
<feature type="transmembrane region" description="Helical" evidence="8">
    <location>
        <begin position="172"/>
        <end position="192"/>
    </location>
</feature>
<dbReference type="Proteomes" id="UP000054821">
    <property type="component" value="Unassembled WGS sequence"/>
</dbReference>
<feature type="transmembrane region" description="Helical" evidence="8">
    <location>
        <begin position="204"/>
        <end position="223"/>
    </location>
</feature>
<dbReference type="Gene3D" id="1.20.120.1770">
    <property type="match status" value="1"/>
</dbReference>
<feature type="compositionally biased region" description="Polar residues" evidence="7">
    <location>
        <begin position="245"/>
        <end position="254"/>
    </location>
</feature>
<evidence type="ECO:0000313" key="11">
    <source>
        <dbReference type="EMBL" id="PON26494.1"/>
    </source>
</evidence>
<evidence type="ECO:0000259" key="10">
    <source>
        <dbReference type="SMART" id="SM00665"/>
    </source>
</evidence>
<feature type="signal peptide" evidence="9">
    <location>
        <begin position="1"/>
        <end position="22"/>
    </location>
</feature>
<keyword evidence="9" id="KW-0732">Signal</keyword>